<evidence type="ECO:0000313" key="2">
    <source>
        <dbReference type="Proteomes" id="UP000799778"/>
    </source>
</evidence>
<dbReference type="GeneID" id="54283145"/>
<evidence type="ECO:0000313" key="1">
    <source>
        <dbReference type="EMBL" id="KAF2019455.1"/>
    </source>
</evidence>
<protein>
    <submittedName>
        <fullName evidence="1">Uncharacterized protein</fullName>
    </submittedName>
</protein>
<organism evidence="1 2">
    <name type="scientific">Aaosphaeria arxii CBS 175.79</name>
    <dbReference type="NCBI Taxonomy" id="1450172"/>
    <lineage>
        <taxon>Eukaryota</taxon>
        <taxon>Fungi</taxon>
        <taxon>Dikarya</taxon>
        <taxon>Ascomycota</taxon>
        <taxon>Pezizomycotina</taxon>
        <taxon>Dothideomycetes</taxon>
        <taxon>Pleosporomycetidae</taxon>
        <taxon>Pleosporales</taxon>
        <taxon>Pleosporales incertae sedis</taxon>
        <taxon>Aaosphaeria</taxon>
    </lineage>
</organism>
<accession>A0A6A5Y1L7</accession>
<proteinExistence type="predicted"/>
<dbReference type="Proteomes" id="UP000799778">
    <property type="component" value="Unassembled WGS sequence"/>
</dbReference>
<name>A0A6A5Y1L7_9PLEO</name>
<gene>
    <name evidence="1" type="ORF">BU24DRAFT_406124</name>
</gene>
<dbReference type="AlphaFoldDB" id="A0A6A5Y1L7"/>
<keyword evidence="2" id="KW-1185">Reference proteome</keyword>
<sequence length="215" mass="24003">MTRIAEWMQPRQLPHACNGLASALMFHLRSNAKHTGEVDEMNSILHSLEEQRFHTIISPNQRIRAHKPPCSLPSAQIETPTHRGVRPSSIDTKDCSSTFTPSSYSFDAPGLGDNRLTPLQGISQAPTTMQSLNHDLSSPKALYRRICASLSRNIKEHHRSVNAAFYLLYGSRTTDDQKFDAANARSGFSQNDAGVGGFKKSMERYHYEMNGEDKA</sequence>
<reference evidence="1" key="1">
    <citation type="journal article" date="2020" name="Stud. Mycol.">
        <title>101 Dothideomycetes genomes: a test case for predicting lifestyles and emergence of pathogens.</title>
        <authorList>
            <person name="Haridas S."/>
            <person name="Albert R."/>
            <person name="Binder M."/>
            <person name="Bloem J."/>
            <person name="Labutti K."/>
            <person name="Salamov A."/>
            <person name="Andreopoulos B."/>
            <person name="Baker S."/>
            <person name="Barry K."/>
            <person name="Bills G."/>
            <person name="Bluhm B."/>
            <person name="Cannon C."/>
            <person name="Castanera R."/>
            <person name="Culley D."/>
            <person name="Daum C."/>
            <person name="Ezra D."/>
            <person name="Gonzalez J."/>
            <person name="Henrissat B."/>
            <person name="Kuo A."/>
            <person name="Liang C."/>
            <person name="Lipzen A."/>
            <person name="Lutzoni F."/>
            <person name="Magnuson J."/>
            <person name="Mondo S."/>
            <person name="Nolan M."/>
            <person name="Ohm R."/>
            <person name="Pangilinan J."/>
            <person name="Park H.-J."/>
            <person name="Ramirez L."/>
            <person name="Alfaro M."/>
            <person name="Sun H."/>
            <person name="Tritt A."/>
            <person name="Yoshinaga Y."/>
            <person name="Zwiers L.-H."/>
            <person name="Turgeon B."/>
            <person name="Goodwin S."/>
            <person name="Spatafora J."/>
            <person name="Crous P."/>
            <person name="Grigoriev I."/>
        </authorList>
    </citation>
    <scope>NUCLEOTIDE SEQUENCE</scope>
    <source>
        <strain evidence="1">CBS 175.79</strain>
    </source>
</reference>
<dbReference type="EMBL" id="ML978067">
    <property type="protein sequence ID" value="KAF2019455.1"/>
    <property type="molecule type" value="Genomic_DNA"/>
</dbReference>
<dbReference type="RefSeq" id="XP_033387794.1">
    <property type="nucleotide sequence ID" value="XM_033525748.1"/>
</dbReference>